<sequence>MSDTKPVSNPAGFQLGAKHDDRHSLIHDVPLGKTYRVRMDVWGDDHRERADAIVAAVNAATYPSPKDHSLPIGDNHPDALAVDRFAAAMKAKLAAKRAEGRSGWDDKDDCSQLFLSQLLREHVEKGDPLDVGNFAMMLHQREERIASLLETLQGE</sequence>
<name>A0A561QS63_9HYPH</name>
<evidence type="ECO:0000313" key="2">
    <source>
        <dbReference type="Proteomes" id="UP000320653"/>
    </source>
</evidence>
<dbReference type="Proteomes" id="UP000320653">
    <property type="component" value="Unassembled WGS sequence"/>
</dbReference>
<evidence type="ECO:0000313" key="1">
    <source>
        <dbReference type="EMBL" id="TWF53235.1"/>
    </source>
</evidence>
<comment type="caution">
    <text evidence="1">The sequence shown here is derived from an EMBL/GenBank/DDBJ whole genome shotgun (WGS) entry which is preliminary data.</text>
</comment>
<protein>
    <submittedName>
        <fullName evidence="1">Uncharacterized protein</fullName>
    </submittedName>
</protein>
<reference evidence="1 2" key="1">
    <citation type="submission" date="2019-06" db="EMBL/GenBank/DDBJ databases">
        <title>Sorghum-associated microbial communities from plants grown in Nebraska, USA.</title>
        <authorList>
            <person name="Schachtman D."/>
        </authorList>
    </citation>
    <scope>NUCLEOTIDE SEQUENCE [LARGE SCALE GENOMIC DNA]</scope>
    <source>
        <strain evidence="1 2">1225</strain>
    </source>
</reference>
<accession>A0A561QS63</accession>
<keyword evidence="2" id="KW-1185">Reference proteome</keyword>
<dbReference type="RefSeq" id="WP_210249302.1">
    <property type="nucleotide sequence ID" value="NZ_VIWP01000004.1"/>
</dbReference>
<proteinExistence type="predicted"/>
<organism evidence="1 2">
    <name type="scientific">Neorhizobium alkalisoli</name>
    <dbReference type="NCBI Taxonomy" id="528178"/>
    <lineage>
        <taxon>Bacteria</taxon>
        <taxon>Pseudomonadati</taxon>
        <taxon>Pseudomonadota</taxon>
        <taxon>Alphaproteobacteria</taxon>
        <taxon>Hyphomicrobiales</taxon>
        <taxon>Rhizobiaceae</taxon>
        <taxon>Rhizobium/Agrobacterium group</taxon>
        <taxon>Neorhizobium</taxon>
    </lineage>
</organism>
<gene>
    <name evidence="1" type="ORF">FHW37_104512</name>
</gene>
<dbReference type="EMBL" id="VIWP01000004">
    <property type="protein sequence ID" value="TWF53235.1"/>
    <property type="molecule type" value="Genomic_DNA"/>
</dbReference>
<dbReference type="AlphaFoldDB" id="A0A561QS63"/>